<proteinExistence type="inferred from homology"/>
<dbReference type="InterPro" id="IPR002347">
    <property type="entry name" value="SDR_fam"/>
</dbReference>
<organism evidence="4 5">
    <name type="scientific">Knufia peltigerae</name>
    <dbReference type="NCBI Taxonomy" id="1002370"/>
    <lineage>
        <taxon>Eukaryota</taxon>
        <taxon>Fungi</taxon>
        <taxon>Dikarya</taxon>
        <taxon>Ascomycota</taxon>
        <taxon>Pezizomycotina</taxon>
        <taxon>Eurotiomycetes</taxon>
        <taxon>Chaetothyriomycetidae</taxon>
        <taxon>Chaetothyriales</taxon>
        <taxon>Trichomeriaceae</taxon>
        <taxon>Knufia</taxon>
    </lineage>
</organism>
<dbReference type="GO" id="GO:0005737">
    <property type="term" value="C:cytoplasm"/>
    <property type="evidence" value="ECO:0007669"/>
    <property type="project" value="TreeGrafter"/>
</dbReference>
<dbReference type="EMBL" id="JAPDRN010000024">
    <property type="protein sequence ID" value="KAJ9637523.1"/>
    <property type="molecule type" value="Genomic_DNA"/>
</dbReference>
<dbReference type="Gene3D" id="3.40.50.720">
    <property type="entry name" value="NAD(P)-binding Rossmann-like Domain"/>
    <property type="match status" value="1"/>
</dbReference>
<protein>
    <submittedName>
        <fullName evidence="4">Uncharacterized protein</fullName>
    </submittedName>
</protein>
<dbReference type="InterPro" id="IPR036291">
    <property type="entry name" value="NAD(P)-bd_dom_sf"/>
</dbReference>
<dbReference type="AlphaFoldDB" id="A0AA38Y8C1"/>
<evidence type="ECO:0000256" key="1">
    <source>
        <dbReference type="ARBA" id="ARBA00006484"/>
    </source>
</evidence>
<feature type="region of interest" description="Disordered" evidence="3">
    <location>
        <begin position="123"/>
        <end position="147"/>
    </location>
</feature>
<comment type="similarity">
    <text evidence="1">Belongs to the short-chain dehydrogenases/reductases (SDR) family.</text>
</comment>
<dbReference type="SUPFAM" id="SSF51735">
    <property type="entry name" value="NAD(P)-binding Rossmann-fold domains"/>
    <property type="match status" value="1"/>
</dbReference>
<gene>
    <name evidence="4" type="ORF">H2204_004672</name>
</gene>
<dbReference type="PRINTS" id="PR00081">
    <property type="entry name" value="GDHRDH"/>
</dbReference>
<accession>A0AA38Y8C1</accession>
<sequence length="344" mass="36947">MESQIDMSTLKGKSVLVTGGASGMGLALTTRFAHAGAHVTIADCQSQLGTQGADELSSKGYTVSFAHCDVQDYDSCQAAFKEAARSSDSGCLDVVALMAGVLGEKGSLVEQVVRASAVVEDTKQGIKMDEEEQEGEQNQDPPRPGHKAIDVNLTGLYETTYLALWYLSTTHRALSEYGKKLRETTQCLPTSKSLILIGSSVSYADAPLFTDYQASKFGVRGLFRSIRHRSLVDRNIRVNMLAPSFVRTPLVPPALALLAKSGVEPGKGLNFVDIESVVDVAMRFAVDENLHGRAWTVVAGPKGTGEPSKDNDTVRDLCDDVDGLWGGQVLGEIEKMKKDDGCIL</sequence>
<name>A0AA38Y8C1_9EURO</name>
<dbReference type="GO" id="GO:0016616">
    <property type="term" value="F:oxidoreductase activity, acting on the CH-OH group of donors, NAD or NADP as acceptor"/>
    <property type="evidence" value="ECO:0007669"/>
    <property type="project" value="TreeGrafter"/>
</dbReference>
<evidence type="ECO:0000256" key="3">
    <source>
        <dbReference type="SAM" id="MobiDB-lite"/>
    </source>
</evidence>
<evidence type="ECO:0000313" key="4">
    <source>
        <dbReference type="EMBL" id="KAJ9637523.1"/>
    </source>
</evidence>
<dbReference type="Proteomes" id="UP001172681">
    <property type="component" value="Unassembled WGS sequence"/>
</dbReference>
<comment type="caution">
    <text evidence="4">The sequence shown here is derived from an EMBL/GenBank/DDBJ whole genome shotgun (WGS) entry which is preliminary data.</text>
</comment>
<evidence type="ECO:0000256" key="2">
    <source>
        <dbReference type="ARBA" id="ARBA00023002"/>
    </source>
</evidence>
<evidence type="ECO:0000313" key="5">
    <source>
        <dbReference type="Proteomes" id="UP001172681"/>
    </source>
</evidence>
<reference evidence="4" key="1">
    <citation type="submission" date="2022-10" db="EMBL/GenBank/DDBJ databases">
        <title>Culturing micro-colonial fungi from biological soil crusts in the Mojave desert and describing Neophaeococcomyces mojavensis, and introducing the new genera and species Taxawa tesnikishii.</title>
        <authorList>
            <person name="Kurbessoian T."/>
            <person name="Stajich J.E."/>
        </authorList>
    </citation>
    <scope>NUCLEOTIDE SEQUENCE</scope>
    <source>
        <strain evidence="4">TK_35</strain>
    </source>
</reference>
<keyword evidence="2" id="KW-0560">Oxidoreductase</keyword>
<dbReference type="PANTHER" id="PTHR44229">
    <property type="entry name" value="15-HYDROXYPROSTAGLANDIN DEHYDROGENASE [NAD(+)]"/>
    <property type="match status" value="1"/>
</dbReference>
<dbReference type="Pfam" id="PF00106">
    <property type="entry name" value="adh_short"/>
    <property type="match status" value="2"/>
</dbReference>
<keyword evidence="5" id="KW-1185">Reference proteome</keyword>
<dbReference type="PANTHER" id="PTHR44229:SF4">
    <property type="entry name" value="15-HYDROXYPROSTAGLANDIN DEHYDROGENASE [NAD(+)]"/>
    <property type="match status" value="1"/>
</dbReference>